<dbReference type="Pfam" id="PF16656">
    <property type="entry name" value="Pur_ac_phosph_N"/>
    <property type="match status" value="1"/>
</dbReference>
<dbReference type="Gene3D" id="3.60.21.10">
    <property type="match status" value="1"/>
</dbReference>
<evidence type="ECO:0000259" key="6">
    <source>
        <dbReference type="Pfam" id="PF16656"/>
    </source>
</evidence>
<dbReference type="InParanoid" id="M4B892"/>
<comment type="subcellular location">
    <subcellularLocation>
        <location evidence="1">Secreted</location>
    </subcellularLocation>
</comment>
<organism evidence="7 8">
    <name type="scientific">Hyaloperonospora arabidopsidis (strain Emoy2)</name>
    <name type="common">Downy mildew agent</name>
    <name type="synonym">Peronospora arabidopsidis</name>
    <dbReference type="NCBI Taxonomy" id="559515"/>
    <lineage>
        <taxon>Eukaryota</taxon>
        <taxon>Sar</taxon>
        <taxon>Stramenopiles</taxon>
        <taxon>Oomycota</taxon>
        <taxon>Peronosporomycetes</taxon>
        <taxon>Peronosporales</taxon>
        <taxon>Peronosporaceae</taxon>
        <taxon>Hyaloperonospora</taxon>
    </lineage>
</organism>
<accession>M4B892</accession>
<dbReference type="InterPro" id="IPR025733">
    <property type="entry name" value="PAPs_C"/>
</dbReference>
<dbReference type="InterPro" id="IPR029052">
    <property type="entry name" value="Metallo-depent_PP-like"/>
</dbReference>
<evidence type="ECO:0000313" key="8">
    <source>
        <dbReference type="Proteomes" id="UP000011713"/>
    </source>
</evidence>
<feature type="domain" description="Purple acid phosphatase N-terminal" evidence="6">
    <location>
        <begin position="179"/>
        <end position="283"/>
    </location>
</feature>
<protein>
    <recommendedName>
        <fullName evidence="9">Purple acid phosphatase N-terminal domain-containing protein</fullName>
    </recommendedName>
</protein>
<evidence type="ECO:0000256" key="1">
    <source>
        <dbReference type="ARBA" id="ARBA00004613"/>
    </source>
</evidence>
<name>M4B892_HYAAE</name>
<dbReference type="PANTHER" id="PTHR45778:SF7">
    <property type="entry name" value="PURPLE ACID PHOSPHATASE"/>
    <property type="match status" value="1"/>
</dbReference>
<reference evidence="7" key="2">
    <citation type="submission" date="2015-06" db="UniProtKB">
        <authorList>
            <consortium name="EnsemblProtists"/>
        </authorList>
    </citation>
    <scope>IDENTIFICATION</scope>
    <source>
        <strain evidence="7">Emoy2</strain>
    </source>
</reference>
<sequence length="537" mass="60242">MNRNRDTLADENKTRGSQLSLKKRVAIAVCISLCSVAMFVFLATPELPYKTLETRRVVNISDRLSPLADGGSGFRLTTYPQLLEDGEELVVSWKGEEAVELTSQDYVTLSCGPTTGDEDFLMKRRPSDSNETDHSVRFSGLYMLRCNYTAIYYTYDEQRDSFRALAKVEVGMAEPFETPKHGHLSLTNDETAMAILFNSGSSDTPMVKYGEEVQDLVFDATGTSTTYSADDMCHAPANTTGQLAFRDPGYMHTVIMTNLKPDTYYYYQYGHEKHSLSGVKQFKSRPRRDSKYAKFIAYADMGAYSAPGSASTASRVYEDVPHIFHYVLPAFADEYDYVTGGERDLSGGMLPYGGSFNPSWGNFGVDSAGECGVPMHHRWHGNINALAFCVSFNYGGVHVIQMSTEHNWTRGSEQYEWLQHDLELVDRSVTPWVVLTAHRMMYTTQMDIESDMNVSYAFQDEVEDLVYNHGNAGFPLGPEGFSSKYGNWSLRHVNAYGYLRISSSPSNMHAQFVLNENGNVYDEFIVAPWGGSQEIDT</sequence>
<keyword evidence="4" id="KW-0812">Transmembrane</keyword>
<dbReference type="GO" id="GO:0003993">
    <property type="term" value="F:acid phosphatase activity"/>
    <property type="evidence" value="ECO:0007669"/>
    <property type="project" value="InterPro"/>
</dbReference>
<dbReference type="EMBL" id="JH597957">
    <property type="status" value="NOT_ANNOTATED_CDS"/>
    <property type="molecule type" value="Genomic_DNA"/>
</dbReference>
<proteinExistence type="predicted"/>
<dbReference type="SUPFAM" id="SSF49363">
    <property type="entry name" value="Purple acid phosphatase, N-terminal domain"/>
    <property type="match status" value="1"/>
</dbReference>
<dbReference type="Gene3D" id="2.60.40.380">
    <property type="entry name" value="Purple acid phosphatase-like, N-terminal"/>
    <property type="match status" value="1"/>
</dbReference>
<dbReference type="eggNOG" id="KOG1378">
    <property type="taxonomic scope" value="Eukaryota"/>
</dbReference>
<feature type="transmembrane region" description="Helical" evidence="4">
    <location>
        <begin position="25"/>
        <end position="44"/>
    </location>
</feature>
<evidence type="ECO:0000259" key="5">
    <source>
        <dbReference type="Pfam" id="PF14008"/>
    </source>
</evidence>
<dbReference type="SUPFAM" id="SSF56300">
    <property type="entry name" value="Metallo-dependent phosphatases"/>
    <property type="match status" value="1"/>
</dbReference>
<dbReference type="HOGENOM" id="CLU_013387_4_0_1"/>
<keyword evidence="8" id="KW-1185">Reference proteome</keyword>
<dbReference type="STRING" id="559515.M4B892"/>
<dbReference type="InterPro" id="IPR015914">
    <property type="entry name" value="PAPs_N"/>
</dbReference>
<dbReference type="EnsemblProtists" id="HpaT802495">
    <property type="protein sequence ID" value="HpaP802495"/>
    <property type="gene ID" value="HpaG802495"/>
</dbReference>
<dbReference type="GO" id="GO:0046872">
    <property type="term" value="F:metal ion binding"/>
    <property type="evidence" value="ECO:0007669"/>
    <property type="project" value="InterPro"/>
</dbReference>
<keyword evidence="4" id="KW-1133">Transmembrane helix</keyword>
<evidence type="ECO:0008006" key="9">
    <source>
        <dbReference type="Google" id="ProtNLM"/>
    </source>
</evidence>
<evidence type="ECO:0000256" key="4">
    <source>
        <dbReference type="SAM" id="Phobius"/>
    </source>
</evidence>
<reference evidence="8" key="1">
    <citation type="journal article" date="2010" name="Science">
        <title>Signatures of adaptation to obligate biotrophy in the Hyaloperonospora arabidopsidis genome.</title>
        <authorList>
            <person name="Baxter L."/>
            <person name="Tripathy S."/>
            <person name="Ishaque N."/>
            <person name="Boot N."/>
            <person name="Cabral A."/>
            <person name="Kemen E."/>
            <person name="Thines M."/>
            <person name="Ah-Fong A."/>
            <person name="Anderson R."/>
            <person name="Badejoko W."/>
            <person name="Bittner-Eddy P."/>
            <person name="Boore J.L."/>
            <person name="Chibucos M.C."/>
            <person name="Coates M."/>
            <person name="Dehal P."/>
            <person name="Delehaunty K."/>
            <person name="Dong S."/>
            <person name="Downton P."/>
            <person name="Dumas B."/>
            <person name="Fabro G."/>
            <person name="Fronick C."/>
            <person name="Fuerstenberg S.I."/>
            <person name="Fulton L."/>
            <person name="Gaulin E."/>
            <person name="Govers F."/>
            <person name="Hughes L."/>
            <person name="Humphray S."/>
            <person name="Jiang R.H."/>
            <person name="Judelson H."/>
            <person name="Kamoun S."/>
            <person name="Kyung K."/>
            <person name="Meijer H."/>
            <person name="Minx P."/>
            <person name="Morris P."/>
            <person name="Nelson J."/>
            <person name="Phuntumart V."/>
            <person name="Qutob D."/>
            <person name="Rehmany A."/>
            <person name="Rougon-Cardoso A."/>
            <person name="Ryden P."/>
            <person name="Torto-Alalibo T."/>
            <person name="Studholme D."/>
            <person name="Wang Y."/>
            <person name="Win J."/>
            <person name="Wood J."/>
            <person name="Clifton S.W."/>
            <person name="Rogers J."/>
            <person name="Van den Ackerveken G."/>
            <person name="Jones J.D."/>
            <person name="McDowell J.M."/>
            <person name="Beynon J."/>
            <person name="Tyler B.M."/>
        </authorList>
    </citation>
    <scope>NUCLEOTIDE SEQUENCE [LARGE SCALE GENOMIC DNA]</scope>
    <source>
        <strain evidence="8">Emoy2</strain>
    </source>
</reference>
<keyword evidence="2" id="KW-0964">Secreted</keyword>
<feature type="domain" description="Purple acid phosphatase C-terminal" evidence="5">
    <location>
        <begin position="470"/>
        <end position="523"/>
    </location>
</feature>
<dbReference type="VEuPathDB" id="FungiDB:HpaG802495"/>
<dbReference type="GO" id="GO:0005576">
    <property type="term" value="C:extracellular region"/>
    <property type="evidence" value="ECO:0007669"/>
    <property type="project" value="UniProtKB-SubCell"/>
</dbReference>
<keyword evidence="4" id="KW-0472">Membrane</keyword>
<dbReference type="Pfam" id="PF14008">
    <property type="entry name" value="Metallophos_C"/>
    <property type="match status" value="1"/>
</dbReference>
<dbReference type="InterPro" id="IPR008963">
    <property type="entry name" value="Purple_acid_Pase-like_N"/>
</dbReference>
<evidence type="ECO:0000313" key="7">
    <source>
        <dbReference type="EnsemblProtists" id="HpaP802495"/>
    </source>
</evidence>
<evidence type="ECO:0000256" key="2">
    <source>
        <dbReference type="ARBA" id="ARBA00022525"/>
    </source>
</evidence>
<keyword evidence="3" id="KW-0732">Signal</keyword>
<evidence type="ECO:0000256" key="3">
    <source>
        <dbReference type="ARBA" id="ARBA00022729"/>
    </source>
</evidence>
<dbReference type="AlphaFoldDB" id="M4B892"/>
<dbReference type="PANTHER" id="PTHR45778">
    <property type="entry name" value="PURPLE ACID PHOSPHATASE-RELATED"/>
    <property type="match status" value="1"/>
</dbReference>
<dbReference type="Proteomes" id="UP000011713">
    <property type="component" value="Unassembled WGS sequence"/>
</dbReference>